<sequence>MAEVDQGNGDKASPRDDFVAEHLHLAEAEVGPGQASERTADGKGLEANKVDPDAHRVRRPRIGSRCPDPQTPRRPEEDVPCGGNQEERQVDQRVVGEEDRPDEGNIREDGDGEPVDAWNALCSAHEMTEEGSGGSDAEHLEADACDSLGCPECDHRQAEE</sequence>
<dbReference type="EMBL" id="VSSQ01000323">
    <property type="protein sequence ID" value="MPL91175.1"/>
    <property type="molecule type" value="Genomic_DNA"/>
</dbReference>
<feature type="compositionally biased region" description="Basic and acidic residues" evidence="1">
    <location>
        <begin position="85"/>
        <end position="109"/>
    </location>
</feature>
<evidence type="ECO:0000313" key="2">
    <source>
        <dbReference type="EMBL" id="MPL91175.1"/>
    </source>
</evidence>
<feature type="region of interest" description="Disordered" evidence="1">
    <location>
        <begin position="26"/>
        <end position="117"/>
    </location>
</feature>
<comment type="caution">
    <text evidence="2">The sequence shown here is derived from an EMBL/GenBank/DDBJ whole genome shotgun (WGS) entry which is preliminary data.</text>
</comment>
<gene>
    <name evidence="2" type="ORF">SDC9_37240</name>
</gene>
<feature type="compositionally biased region" description="Basic and acidic residues" evidence="1">
    <location>
        <begin position="38"/>
        <end position="55"/>
    </location>
</feature>
<name>A0A644VIW2_9ZZZZ</name>
<proteinExistence type="predicted"/>
<accession>A0A644VIW2</accession>
<organism evidence="2">
    <name type="scientific">bioreactor metagenome</name>
    <dbReference type="NCBI Taxonomy" id="1076179"/>
    <lineage>
        <taxon>unclassified sequences</taxon>
        <taxon>metagenomes</taxon>
        <taxon>ecological metagenomes</taxon>
    </lineage>
</organism>
<protein>
    <submittedName>
        <fullName evidence="2">Uncharacterized protein</fullName>
    </submittedName>
</protein>
<dbReference type="AlphaFoldDB" id="A0A644VIW2"/>
<reference evidence="2" key="1">
    <citation type="submission" date="2019-08" db="EMBL/GenBank/DDBJ databases">
        <authorList>
            <person name="Kucharzyk K."/>
            <person name="Murdoch R.W."/>
            <person name="Higgins S."/>
            <person name="Loffler F."/>
        </authorList>
    </citation>
    <scope>NUCLEOTIDE SEQUENCE</scope>
</reference>
<evidence type="ECO:0000256" key="1">
    <source>
        <dbReference type="SAM" id="MobiDB-lite"/>
    </source>
</evidence>